<sequence length="181" mass="19854">MNFPHLPPLFSLLLLLLSHTASTTARCTINYNNSFTLTTYNSLTPELNNLQPYLSHSQLTISPPARPFPVSVIPFFYDGGIYRYADGGGPEEQGYLEKNPGGPDTGYTFKFGSSVPVGAITGRFEIGCNEQGRHILSLSGVLEWQTCGGGYGGEWRISRGVNDGVCAPADVRFWIDYIRPL</sequence>
<organism evidence="2 3">
    <name type="scientific">Tuber aestivum</name>
    <name type="common">summer truffle</name>
    <dbReference type="NCBI Taxonomy" id="59557"/>
    <lineage>
        <taxon>Eukaryota</taxon>
        <taxon>Fungi</taxon>
        <taxon>Dikarya</taxon>
        <taxon>Ascomycota</taxon>
        <taxon>Pezizomycotina</taxon>
        <taxon>Pezizomycetes</taxon>
        <taxon>Pezizales</taxon>
        <taxon>Tuberaceae</taxon>
        <taxon>Tuber</taxon>
    </lineage>
</organism>
<name>A0A292PSH2_9PEZI</name>
<evidence type="ECO:0000256" key="1">
    <source>
        <dbReference type="SAM" id="SignalP"/>
    </source>
</evidence>
<proteinExistence type="predicted"/>
<gene>
    <name evidence="2" type="ORF">GSTUAT00005453001</name>
</gene>
<keyword evidence="3" id="KW-1185">Reference proteome</keyword>
<feature type="chain" id="PRO_5012064390" evidence="1">
    <location>
        <begin position="26"/>
        <end position="181"/>
    </location>
</feature>
<protein>
    <submittedName>
        <fullName evidence="2">Uncharacterized protein</fullName>
    </submittedName>
</protein>
<reference evidence="2" key="1">
    <citation type="submission" date="2015-10" db="EMBL/GenBank/DDBJ databases">
        <authorList>
            <person name="Regsiter A."/>
            <person name="william w."/>
        </authorList>
    </citation>
    <scope>NUCLEOTIDE SEQUENCE</scope>
    <source>
        <strain evidence="2">Montdore</strain>
    </source>
</reference>
<feature type="signal peptide" evidence="1">
    <location>
        <begin position="1"/>
        <end position="25"/>
    </location>
</feature>
<evidence type="ECO:0000313" key="3">
    <source>
        <dbReference type="Proteomes" id="UP001412239"/>
    </source>
</evidence>
<dbReference type="AlphaFoldDB" id="A0A292PSH2"/>
<evidence type="ECO:0000313" key="2">
    <source>
        <dbReference type="EMBL" id="CUS10486.1"/>
    </source>
</evidence>
<keyword evidence="1" id="KW-0732">Signal</keyword>
<dbReference type="EMBL" id="LN891047">
    <property type="protein sequence ID" value="CUS10486.1"/>
    <property type="molecule type" value="Genomic_DNA"/>
</dbReference>
<accession>A0A292PSH2</accession>
<dbReference type="Proteomes" id="UP001412239">
    <property type="component" value="Unassembled WGS sequence"/>
</dbReference>